<dbReference type="RefSeq" id="XP_040732341.1">
    <property type="nucleotide sequence ID" value="XM_040876137.1"/>
</dbReference>
<proteinExistence type="predicted"/>
<comment type="caution">
    <text evidence="1">The sequence shown here is derived from an EMBL/GenBank/DDBJ whole genome shotgun (WGS) entry which is preliminary data.</text>
</comment>
<keyword evidence="2" id="KW-1185">Reference proteome</keyword>
<dbReference type="AlphaFoldDB" id="A0A364KW87"/>
<reference evidence="1 2" key="1">
    <citation type="journal article" date="2017" name="Biotechnol. Biofuels">
        <title>Differential beta-glucosidase expression as a function of carbon source availability in Talaromyces amestolkiae: a genomic and proteomic approach.</title>
        <authorList>
            <person name="de Eugenio L.I."/>
            <person name="Mendez-Liter J.A."/>
            <person name="Nieto-Dominguez M."/>
            <person name="Alonso L."/>
            <person name="Gil-Munoz J."/>
            <person name="Barriuso J."/>
            <person name="Prieto A."/>
            <person name="Martinez M.J."/>
        </authorList>
    </citation>
    <scope>NUCLEOTIDE SEQUENCE [LARGE SCALE GENOMIC DNA]</scope>
    <source>
        <strain evidence="1 2">CIB</strain>
    </source>
</reference>
<sequence length="128" mass="14268">MQTVRIQTFIPDPPQHPPGHNLFPLTTLPIHHKTPLPTRFTLEMPPSPFHNLSHSLAPTKRRIRPQRAILVARTLEFMLKSPEQPVNLGVDASVYDGIEVAVGMFEGERVWVGEVGGYVHVEFGGEGC</sequence>
<evidence type="ECO:0000313" key="2">
    <source>
        <dbReference type="Proteomes" id="UP000249363"/>
    </source>
</evidence>
<organism evidence="1 2">
    <name type="scientific">Talaromyces amestolkiae</name>
    <dbReference type="NCBI Taxonomy" id="1196081"/>
    <lineage>
        <taxon>Eukaryota</taxon>
        <taxon>Fungi</taxon>
        <taxon>Dikarya</taxon>
        <taxon>Ascomycota</taxon>
        <taxon>Pezizomycotina</taxon>
        <taxon>Eurotiomycetes</taxon>
        <taxon>Eurotiomycetidae</taxon>
        <taxon>Eurotiales</taxon>
        <taxon>Trichocomaceae</taxon>
        <taxon>Talaromyces</taxon>
        <taxon>Talaromyces sect. Talaromyces</taxon>
    </lineage>
</organism>
<accession>A0A364KW87</accession>
<dbReference type="Proteomes" id="UP000249363">
    <property type="component" value="Unassembled WGS sequence"/>
</dbReference>
<dbReference type="GeneID" id="63793053"/>
<protein>
    <submittedName>
        <fullName evidence="1">Uncharacterized protein</fullName>
    </submittedName>
</protein>
<dbReference type="EMBL" id="MIKG01000006">
    <property type="protein sequence ID" value="RAO67825.1"/>
    <property type="molecule type" value="Genomic_DNA"/>
</dbReference>
<name>A0A364KW87_TALAM</name>
<gene>
    <name evidence="1" type="ORF">BHQ10_003837</name>
</gene>
<evidence type="ECO:0000313" key="1">
    <source>
        <dbReference type="EMBL" id="RAO67825.1"/>
    </source>
</evidence>